<accession>A0ABR1KC62</accession>
<feature type="compositionally biased region" description="Acidic residues" evidence="1">
    <location>
        <begin position="149"/>
        <end position="168"/>
    </location>
</feature>
<sequence>MLAFMSRPPYAAVAPPQDPPHAYAPTRSSPLTPRDPNAHLAPRPFPFAYTNSAMDAQPSQGVFGKPTAPARSTPLARREAKPNPLLQRSGSDAVRERRRDMFLRRVANDRDDRRWAARSEQILRLDYVQRQKRWEAEMARRAPKAAEPPSDEDDDDTDAMWEGQEDDVVASSQATNWSYQRPLSQQQRSESLEQEADVVAQQEDAELEALLDMMEEEEQGQDDDGPAFGSDDEYDHIFDEAFNAPPRSRHGPPQNTIHDNDDDMDMTG</sequence>
<feature type="region of interest" description="Disordered" evidence="1">
    <location>
        <begin position="1"/>
        <end position="120"/>
    </location>
</feature>
<keyword evidence="3" id="KW-1185">Reference proteome</keyword>
<feature type="compositionally biased region" description="Polar residues" evidence="1">
    <location>
        <begin position="49"/>
        <end position="60"/>
    </location>
</feature>
<reference evidence="2 3" key="1">
    <citation type="submission" date="2024-04" db="EMBL/GenBank/DDBJ databases">
        <title>Phyllosticta paracitricarpa is synonymous to the EU quarantine fungus P. citricarpa based on phylogenomic analyses.</title>
        <authorList>
            <consortium name="Lawrence Berkeley National Laboratory"/>
            <person name="Van Ingen-Buijs V.A."/>
            <person name="Van Westerhoven A.C."/>
            <person name="Haridas S."/>
            <person name="Skiadas P."/>
            <person name="Martin F."/>
            <person name="Groenewald J.Z."/>
            <person name="Crous P.W."/>
            <person name="Seidl M.F."/>
        </authorList>
    </citation>
    <scope>NUCLEOTIDE SEQUENCE [LARGE SCALE GENOMIC DNA]</scope>
    <source>
        <strain evidence="2 3">CBS 123371</strain>
    </source>
</reference>
<evidence type="ECO:0000313" key="2">
    <source>
        <dbReference type="EMBL" id="KAK7512067.1"/>
    </source>
</evidence>
<gene>
    <name evidence="2" type="ORF">IWZ03DRAFT_51054</name>
</gene>
<evidence type="ECO:0000256" key="1">
    <source>
        <dbReference type="SAM" id="MobiDB-lite"/>
    </source>
</evidence>
<dbReference type="Proteomes" id="UP001363622">
    <property type="component" value="Unassembled WGS sequence"/>
</dbReference>
<name>A0ABR1KC62_9PEZI</name>
<evidence type="ECO:0000313" key="3">
    <source>
        <dbReference type="Proteomes" id="UP001363622"/>
    </source>
</evidence>
<proteinExistence type="predicted"/>
<feature type="region of interest" description="Disordered" evidence="1">
    <location>
        <begin position="136"/>
        <end position="268"/>
    </location>
</feature>
<feature type="compositionally biased region" description="Basic and acidic residues" evidence="1">
    <location>
        <begin position="93"/>
        <end position="120"/>
    </location>
</feature>
<comment type="caution">
    <text evidence="2">The sequence shown here is derived from an EMBL/GenBank/DDBJ whole genome shotgun (WGS) entry which is preliminary data.</text>
</comment>
<protein>
    <submittedName>
        <fullName evidence="2">Uncharacterized protein</fullName>
    </submittedName>
</protein>
<feature type="compositionally biased region" description="Acidic residues" evidence="1">
    <location>
        <begin position="203"/>
        <end position="234"/>
    </location>
</feature>
<feature type="compositionally biased region" description="Low complexity" evidence="1">
    <location>
        <begin position="180"/>
        <end position="189"/>
    </location>
</feature>
<feature type="compositionally biased region" description="Polar residues" evidence="1">
    <location>
        <begin position="170"/>
        <end position="179"/>
    </location>
</feature>
<organism evidence="2 3">
    <name type="scientific">Phyllosticta citriasiana</name>
    <dbReference type="NCBI Taxonomy" id="595635"/>
    <lineage>
        <taxon>Eukaryota</taxon>
        <taxon>Fungi</taxon>
        <taxon>Dikarya</taxon>
        <taxon>Ascomycota</taxon>
        <taxon>Pezizomycotina</taxon>
        <taxon>Dothideomycetes</taxon>
        <taxon>Dothideomycetes incertae sedis</taxon>
        <taxon>Botryosphaeriales</taxon>
        <taxon>Phyllostictaceae</taxon>
        <taxon>Phyllosticta</taxon>
    </lineage>
</organism>
<dbReference type="EMBL" id="JBBPHU010000011">
    <property type="protein sequence ID" value="KAK7512067.1"/>
    <property type="molecule type" value="Genomic_DNA"/>
</dbReference>